<dbReference type="PATRIC" id="fig|56193.3.peg.3354"/>
<sequence length="278" mass="31294">MWTDTTRALHARSGLSLPTDLTDAEWALFEPLLPPRAPTGRPRKWKMRRIVEAIFYLLRGGLPWRMLPPCFPPVSTVRRWFYLWRDNGLWQAINHGLLMLVREAQGREASPSAGVVDSQSVKTTEAGGPSGYDAGKKIKGRKRHILTDTEGNLVHAVIHTADIQDRDGAPMVLGGVIKRFPWLRHVFADGGYAGQKLKDALQPLGKWTIAIIKRSDAAKGFEVLPRRWVVERTIAWLNRNRRLAKDFEQTIASATAWLFAASVQAFIRRAARACQTAK</sequence>
<dbReference type="AlphaFoldDB" id="A0A0M3ALF5"/>
<name>A0A0M3ALF5_9SPHN</name>
<dbReference type="InterPro" id="IPR025161">
    <property type="entry name" value="IS402-like_dom"/>
</dbReference>
<evidence type="ECO:0000259" key="2">
    <source>
        <dbReference type="Pfam" id="PF01609"/>
    </source>
</evidence>
<evidence type="ECO:0000313" key="6">
    <source>
        <dbReference type="Proteomes" id="UP000033874"/>
    </source>
</evidence>
<dbReference type="Proteomes" id="UP000033874">
    <property type="component" value="Unassembled WGS sequence"/>
</dbReference>
<gene>
    <name evidence="5" type="ORF">YP76_16010</name>
    <name evidence="4" type="ORF">YP76_23370</name>
</gene>
<dbReference type="Pfam" id="PF13340">
    <property type="entry name" value="DUF4096"/>
    <property type="match status" value="1"/>
</dbReference>
<organism evidence="4 6">
    <name type="scientific">Sphingobium chungbukense</name>
    <dbReference type="NCBI Taxonomy" id="56193"/>
    <lineage>
        <taxon>Bacteria</taxon>
        <taxon>Pseudomonadati</taxon>
        <taxon>Pseudomonadota</taxon>
        <taxon>Alphaproteobacteria</taxon>
        <taxon>Sphingomonadales</taxon>
        <taxon>Sphingomonadaceae</taxon>
        <taxon>Sphingobium</taxon>
    </lineage>
</organism>
<protein>
    <submittedName>
        <fullName evidence="4">Transposase</fullName>
    </submittedName>
</protein>
<dbReference type="GO" id="GO:0006313">
    <property type="term" value="P:DNA transposition"/>
    <property type="evidence" value="ECO:0007669"/>
    <property type="project" value="InterPro"/>
</dbReference>
<evidence type="ECO:0000313" key="4">
    <source>
        <dbReference type="EMBL" id="KKW89766.1"/>
    </source>
</evidence>
<dbReference type="Pfam" id="PF01609">
    <property type="entry name" value="DDE_Tnp_1"/>
    <property type="match status" value="1"/>
</dbReference>
<feature type="domain" description="Transposase IS4-like" evidence="2">
    <location>
        <begin position="110"/>
        <end position="261"/>
    </location>
</feature>
<dbReference type="EMBL" id="LBIC01000007">
    <property type="protein sequence ID" value="KKW91093.1"/>
    <property type="molecule type" value="Genomic_DNA"/>
</dbReference>
<dbReference type="GO" id="GO:0003677">
    <property type="term" value="F:DNA binding"/>
    <property type="evidence" value="ECO:0007669"/>
    <property type="project" value="InterPro"/>
</dbReference>
<feature type="region of interest" description="Disordered" evidence="1">
    <location>
        <begin position="111"/>
        <end position="135"/>
    </location>
</feature>
<evidence type="ECO:0000313" key="5">
    <source>
        <dbReference type="EMBL" id="KKW91093.1"/>
    </source>
</evidence>
<reference evidence="4 6" key="1">
    <citation type="submission" date="2015-04" db="EMBL/GenBank/DDBJ databases">
        <title>Genome sequence of aromatic hydrocarbons-degrading Sphingobium chungbukense DJ77.</title>
        <authorList>
            <person name="Kim Y.-C."/>
            <person name="Chae J.-C."/>
        </authorList>
    </citation>
    <scope>NUCLEOTIDE SEQUENCE [LARGE SCALE GENOMIC DNA]</scope>
    <source>
        <strain evidence="4 6">DJ77</strain>
    </source>
</reference>
<proteinExistence type="predicted"/>
<dbReference type="PANTHER" id="PTHR30007">
    <property type="entry name" value="PHP DOMAIN PROTEIN"/>
    <property type="match status" value="1"/>
</dbReference>
<accession>A0A0M3ALF5</accession>
<dbReference type="InterPro" id="IPR002559">
    <property type="entry name" value="Transposase_11"/>
</dbReference>
<dbReference type="GO" id="GO:0004803">
    <property type="term" value="F:transposase activity"/>
    <property type="evidence" value="ECO:0007669"/>
    <property type="project" value="InterPro"/>
</dbReference>
<evidence type="ECO:0000256" key="1">
    <source>
        <dbReference type="SAM" id="MobiDB-lite"/>
    </source>
</evidence>
<keyword evidence="6" id="KW-1185">Reference proteome</keyword>
<dbReference type="PANTHER" id="PTHR30007:SF0">
    <property type="entry name" value="TRANSPOSASE"/>
    <property type="match status" value="1"/>
</dbReference>
<dbReference type="RefSeq" id="WP_046764611.1">
    <property type="nucleotide sequence ID" value="NZ_LBIC01000007.1"/>
</dbReference>
<dbReference type="NCBIfam" id="NF033580">
    <property type="entry name" value="transpos_IS5_3"/>
    <property type="match status" value="1"/>
</dbReference>
<dbReference type="EMBL" id="LBIC01000014">
    <property type="protein sequence ID" value="KKW89766.1"/>
    <property type="molecule type" value="Genomic_DNA"/>
</dbReference>
<feature type="domain" description="Insertion element IS402-like" evidence="3">
    <location>
        <begin position="21"/>
        <end position="93"/>
    </location>
</feature>
<comment type="caution">
    <text evidence="4">The sequence shown here is derived from an EMBL/GenBank/DDBJ whole genome shotgun (WGS) entry which is preliminary data.</text>
</comment>
<evidence type="ECO:0000259" key="3">
    <source>
        <dbReference type="Pfam" id="PF13340"/>
    </source>
</evidence>